<dbReference type="InterPro" id="IPR043426">
    <property type="entry name" value="MltB-like"/>
</dbReference>
<feature type="region of interest" description="Disordered" evidence="1">
    <location>
        <begin position="123"/>
        <end position="160"/>
    </location>
</feature>
<feature type="domain" description="Transglycosylase SLT" evidence="2">
    <location>
        <begin position="166"/>
        <end position="234"/>
    </location>
</feature>
<comment type="caution">
    <text evidence="3">The sequence shown here is derived from an EMBL/GenBank/DDBJ whole genome shotgun (WGS) entry which is preliminary data.</text>
</comment>
<keyword evidence="4" id="KW-1185">Reference proteome</keyword>
<name>A0ABN3HEE2_9ACTN</name>
<dbReference type="PANTHER" id="PTHR30163:SF8">
    <property type="entry name" value="LYTIC MUREIN TRANSGLYCOSYLASE"/>
    <property type="match status" value="1"/>
</dbReference>
<dbReference type="InterPro" id="IPR023346">
    <property type="entry name" value="Lysozyme-like_dom_sf"/>
</dbReference>
<dbReference type="CDD" id="cd13399">
    <property type="entry name" value="Slt35-like"/>
    <property type="match status" value="1"/>
</dbReference>
<dbReference type="InterPro" id="IPR031304">
    <property type="entry name" value="SLT_2"/>
</dbReference>
<accession>A0ABN3HEE2</accession>
<dbReference type="PROSITE" id="PS51257">
    <property type="entry name" value="PROKAR_LIPOPROTEIN"/>
    <property type="match status" value="1"/>
</dbReference>
<dbReference type="SUPFAM" id="SSF53955">
    <property type="entry name" value="Lysozyme-like"/>
    <property type="match status" value="1"/>
</dbReference>
<dbReference type="PANTHER" id="PTHR30163">
    <property type="entry name" value="MEMBRANE-BOUND LYTIC MUREIN TRANSGLYCOSYLASE B"/>
    <property type="match status" value="1"/>
</dbReference>
<gene>
    <name evidence="3" type="ORF">GCM10009855_16360</name>
</gene>
<evidence type="ECO:0000313" key="3">
    <source>
        <dbReference type="EMBL" id="GAA2377646.1"/>
    </source>
</evidence>
<dbReference type="Proteomes" id="UP001501170">
    <property type="component" value="Unassembled WGS sequence"/>
</dbReference>
<proteinExistence type="predicted"/>
<evidence type="ECO:0000256" key="1">
    <source>
        <dbReference type="SAM" id="MobiDB-lite"/>
    </source>
</evidence>
<protein>
    <submittedName>
        <fullName evidence="3">Lytic murein transglycosylase</fullName>
    </submittedName>
</protein>
<evidence type="ECO:0000313" key="4">
    <source>
        <dbReference type="Proteomes" id="UP001501170"/>
    </source>
</evidence>
<dbReference type="Pfam" id="PF13406">
    <property type="entry name" value="SLT_2"/>
    <property type="match status" value="1"/>
</dbReference>
<dbReference type="Gene3D" id="1.10.530.10">
    <property type="match status" value="1"/>
</dbReference>
<evidence type="ECO:0000259" key="2">
    <source>
        <dbReference type="Pfam" id="PF13406"/>
    </source>
</evidence>
<sequence>MTRVVRSVTTNRRRWWVAPIAVAVAVSLSSCGIRMPWDRPDIPDGLPPGVGTQQPYIDINSPGRTADKMREWAMPISDATAIPLTALEAYGNAAEIQRQQHPECGIGWTTLAGIAAVETKHGRHGGATVAPNGDVRPEIRGPALDGTKGNRVIRDTDKGRLDGDTTYDRAMGPFQFIPETWMRYGVDANGDGAADPDNIDDAALSAARYLCVYAGGDMTTPEGWEAAVHAYNNHDEYVLKVRNYANAYSVNIRY</sequence>
<dbReference type="EMBL" id="BAAARB010000007">
    <property type="protein sequence ID" value="GAA2377646.1"/>
    <property type="molecule type" value="Genomic_DNA"/>
</dbReference>
<reference evidence="3 4" key="1">
    <citation type="journal article" date="2019" name="Int. J. Syst. Evol. Microbiol.">
        <title>The Global Catalogue of Microorganisms (GCM) 10K type strain sequencing project: providing services to taxonomists for standard genome sequencing and annotation.</title>
        <authorList>
            <consortium name="The Broad Institute Genomics Platform"/>
            <consortium name="The Broad Institute Genome Sequencing Center for Infectious Disease"/>
            <person name="Wu L."/>
            <person name="Ma J."/>
        </authorList>
    </citation>
    <scope>NUCLEOTIDE SEQUENCE [LARGE SCALE GENOMIC DNA]</scope>
    <source>
        <strain evidence="3 4">JCM 16227</strain>
    </source>
</reference>
<organism evidence="3 4">
    <name type="scientific">Gordonia cholesterolivorans</name>
    <dbReference type="NCBI Taxonomy" id="559625"/>
    <lineage>
        <taxon>Bacteria</taxon>
        <taxon>Bacillati</taxon>
        <taxon>Actinomycetota</taxon>
        <taxon>Actinomycetes</taxon>
        <taxon>Mycobacteriales</taxon>
        <taxon>Gordoniaceae</taxon>
        <taxon>Gordonia</taxon>
    </lineage>
</organism>